<dbReference type="InterPro" id="IPR033961">
    <property type="entry name" value="Exo84"/>
</dbReference>
<dbReference type="Pfam" id="PF16528">
    <property type="entry name" value="Exo84_C"/>
    <property type="match status" value="1"/>
</dbReference>
<evidence type="ECO:0000256" key="4">
    <source>
        <dbReference type="SAM" id="MobiDB-lite"/>
    </source>
</evidence>
<feature type="compositionally biased region" description="Basic and acidic residues" evidence="4">
    <location>
        <begin position="779"/>
        <end position="795"/>
    </location>
</feature>
<dbReference type="PANTHER" id="PTHR21426">
    <property type="entry name" value="EXOCYST COMPLEX COMPONENT 8"/>
    <property type="match status" value="1"/>
</dbReference>
<dbReference type="Proteomes" id="UP001161247">
    <property type="component" value="Chromosome 5"/>
</dbReference>
<sequence>MEANSTSTSSRRRRFRPRDQSSNLQEELMIIANPVNNTNEDSLLEGGISNKANEDTIDDSYSSVSSHFEDEPELESMTAKGIQNLCSELLELKDESAEDFKMSICSNYSVFLGIFGQMRGLESELMQLKSQASTQKRVIQELARTVPLTVLSEEIMETVFEESCDDRPDSSNLEAHTDDVLEILDLLISENRLDEALSVLEMEDRALESMRFRESFSVEEMKAYDSAIAQKRALLADHLTQLAKNPRVSAPELQQALIGLCKLGNAHLALHLLLDYYSARIAKRMQDFNSSIAFQNGLTTREVAKYVFSMISQAARCFLGLHGEGTIYAPELVQWSEAKTEVFAAILTKYVESTSEISGGLSAVVDAFQCALSYCSLLEDQKLFLRSSLMNHISPCIEQILHRQVDHYKKVICIFTSTDTWIIGRYLVSGVLSKATPRLDVHEKPEYCLLTNSGRKFLTLFQDILDDCSPLVALQLEVVLLKELKELFEEYITILEAALTSDESPIELTGSRIHPADSLIQGVSVIANLSTIMELFSNVIRSVFGNIDHLKFEIDSYLQFNQETHARFKAQFIQKFIQKLFSCESDKIHLTESCISLQSDSDGWNLGPSMPYQAFYLELRKLKKFAEGSYIEVNWLEDLLRELIEEIFVWISNEGGSFSATEALFEEQNCSRLMQFILDIQFLEEIARNGGSISDNMINTSTNILAQIESSLPSAQFSLDRYATGRRLAKDAAILAIQKLEEFDEKESTTLEIADNFKYDTKESESTNASDMCEDDQDNETHSKHSSESPKKDLPVSDTPAEGDTSDECCFVDCFEAMKESSSTEVSGDETNFEKATINSLHEMLLAENFVEEPPEDPISNSCENTTQDGQNLSSF</sequence>
<dbReference type="GO" id="GO:0008104">
    <property type="term" value="P:intracellular protein localization"/>
    <property type="evidence" value="ECO:0007669"/>
    <property type="project" value="TreeGrafter"/>
</dbReference>
<protein>
    <submittedName>
        <fullName evidence="6">OLC1v1006963C1</fullName>
    </submittedName>
</protein>
<dbReference type="EMBL" id="OX459122">
    <property type="protein sequence ID" value="CAI9107579.1"/>
    <property type="molecule type" value="Genomic_DNA"/>
</dbReference>
<feature type="region of interest" description="Disordered" evidence="4">
    <location>
        <begin position="1"/>
        <end position="23"/>
    </location>
</feature>
<dbReference type="GO" id="GO:0006893">
    <property type="term" value="P:Golgi to plasma membrane transport"/>
    <property type="evidence" value="ECO:0007669"/>
    <property type="project" value="TreeGrafter"/>
</dbReference>
<dbReference type="Gene3D" id="1.20.58.1210">
    <property type="entry name" value="Exo84p, N-terminal helical domain"/>
    <property type="match status" value="1"/>
</dbReference>
<evidence type="ECO:0000256" key="3">
    <source>
        <dbReference type="ARBA" id="ARBA00022483"/>
    </source>
</evidence>
<dbReference type="SUPFAM" id="SSF74788">
    <property type="entry name" value="Cullin repeat-like"/>
    <property type="match status" value="1"/>
</dbReference>
<evidence type="ECO:0000256" key="1">
    <source>
        <dbReference type="ARBA" id="ARBA00007210"/>
    </source>
</evidence>
<feature type="domain" description="Exocyst component Exo84 C-terminal" evidence="5">
    <location>
        <begin position="178"/>
        <end position="358"/>
    </location>
</feature>
<gene>
    <name evidence="6" type="ORF">OLC1_LOCUS15862</name>
</gene>
<keyword evidence="3" id="KW-0268">Exocytosis</keyword>
<dbReference type="InterPro" id="IPR016159">
    <property type="entry name" value="Cullin_repeat-like_dom_sf"/>
</dbReference>
<dbReference type="GO" id="GO:0000145">
    <property type="term" value="C:exocyst"/>
    <property type="evidence" value="ECO:0007669"/>
    <property type="project" value="InterPro"/>
</dbReference>
<dbReference type="PANTHER" id="PTHR21426:SF13">
    <property type="entry name" value="OS08G0566700 PROTEIN"/>
    <property type="match status" value="1"/>
</dbReference>
<evidence type="ECO:0000256" key="2">
    <source>
        <dbReference type="ARBA" id="ARBA00022448"/>
    </source>
</evidence>
<keyword evidence="7" id="KW-1185">Reference proteome</keyword>
<comment type="similarity">
    <text evidence="1">Belongs to the EXO84 family.</text>
</comment>
<reference evidence="6" key="1">
    <citation type="submission" date="2023-03" db="EMBL/GenBank/DDBJ databases">
        <authorList>
            <person name="Julca I."/>
        </authorList>
    </citation>
    <scope>NUCLEOTIDE SEQUENCE</scope>
</reference>
<evidence type="ECO:0000313" key="6">
    <source>
        <dbReference type="EMBL" id="CAI9107579.1"/>
    </source>
</evidence>
<dbReference type="InterPro" id="IPR032403">
    <property type="entry name" value="Exo84_C"/>
</dbReference>
<name>A0AAV1DI84_OLDCO</name>
<evidence type="ECO:0000259" key="5">
    <source>
        <dbReference type="Pfam" id="PF16528"/>
    </source>
</evidence>
<feature type="compositionally biased region" description="Polar residues" evidence="4">
    <location>
        <begin position="859"/>
        <end position="876"/>
    </location>
</feature>
<feature type="region of interest" description="Disordered" evidence="4">
    <location>
        <begin position="852"/>
        <end position="876"/>
    </location>
</feature>
<accession>A0AAV1DI84</accession>
<organism evidence="6 7">
    <name type="scientific">Oldenlandia corymbosa var. corymbosa</name>
    <dbReference type="NCBI Taxonomy" id="529605"/>
    <lineage>
        <taxon>Eukaryota</taxon>
        <taxon>Viridiplantae</taxon>
        <taxon>Streptophyta</taxon>
        <taxon>Embryophyta</taxon>
        <taxon>Tracheophyta</taxon>
        <taxon>Spermatophyta</taxon>
        <taxon>Magnoliopsida</taxon>
        <taxon>eudicotyledons</taxon>
        <taxon>Gunneridae</taxon>
        <taxon>Pentapetalae</taxon>
        <taxon>asterids</taxon>
        <taxon>lamiids</taxon>
        <taxon>Gentianales</taxon>
        <taxon>Rubiaceae</taxon>
        <taxon>Rubioideae</taxon>
        <taxon>Spermacoceae</taxon>
        <taxon>Hedyotis-Oldenlandia complex</taxon>
        <taxon>Oldenlandia</taxon>
    </lineage>
</organism>
<dbReference type="AlphaFoldDB" id="A0AAV1DI84"/>
<dbReference type="GO" id="GO:0006887">
    <property type="term" value="P:exocytosis"/>
    <property type="evidence" value="ECO:0007669"/>
    <property type="project" value="UniProtKB-KW"/>
</dbReference>
<dbReference type="InterPro" id="IPR042561">
    <property type="entry name" value="Exo84_C_1"/>
</dbReference>
<keyword evidence="2" id="KW-0813">Transport</keyword>
<proteinExistence type="inferred from homology"/>
<feature type="region of interest" description="Disordered" evidence="4">
    <location>
        <begin position="761"/>
        <end position="804"/>
    </location>
</feature>
<evidence type="ECO:0000313" key="7">
    <source>
        <dbReference type="Proteomes" id="UP001161247"/>
    </source>
</evidence>